<feature type="compositionally biased region" description="Basic and acidic residues" evidence="2">
    <location>
        <begin position="13"/>
        <end position="22"/>
    </location>
</feature>
<feature type="region of interest" description="Disordered" evidence="2">
    <location>
        <begin position="356"/>
        <end position="375"/>
    </location>
</feature>
<dbReference type="GeneID" id="3373033"/>
<dbReference type="STRING" id="353152.A3FQG4"/>
<sequence length="464" mass="53116">MRNNIDSLFNEGNNEKYDQGINEDHRVSIGSGKSIRNNNGSDLDITNIIDYSSSLNNNNNNNNNNRQSVSSINSNLPENSSNKGLFDELEEELYKDSIDSKFDSLKINNKERVTINETLDGDLTLSEINNNKNSHQNNNMSERLDKSEDRRTSLLSNDQNSFTDDSIFNVNNSFGSNMANYSAYDSVHEINLGSNQKIENHENVLLNRMIDNQGIYNDINIMCETLSTTIKDNFQIHNNEIKNLTNKINSIEDKLNELILLFNTKMKSLSNGNNVSFQSNNGNQYSQFNDRNNVNLGVGSDYVIDNNNNRNFGQNIGNIRQNQLFSNNNNNNILGQNSYLQKYDIDNDNIFGNAGLNNGSKMNSNSIRDSQKEAEKRAEIERLKKLEAERKKREEAERKRIEEEKRRQREEAERKMKADIKRKEIMDSLFACQVGDNGNNSEKKPSLFGDESSNTNSRRNLFDD</sequence>
<feature type="coiled-coil region" evidence="1">
    <location>
        <begin position="234"/>
        <end position="261"/>
    </location>
</feature>
<dbReference type="VEuPathDB" id="CryptoDB:cgd5_230"/>
<reference evidence="3 4" key="1">
    <citation type="journal article" date="2004" name="Science">
        <title>Complete genome sequence of the apicomplexan, Cryptosporidium parvum.</title>
        <authorList>
            <person name="Abrahamsen M.S."/>
            <person name="Templeton T.J."/>
            <person name="Enomoto S."/>
            <person name="Abrahante J.E."/>
            <person name="Zhu G."/>
            <person name="Lancto C.A."/>
            <person name="Deng M."/>
            <person name="Liu C."/>
            <person name="Widmer G."/>
            <person name="Tzipori S."/>
            <person name="Buck G.A."/>
            <person name="Xu P."/>
            <person name="Bankier A.T."/>
            <person name="Dear P.H."/>
            <person name="Konfortov B.A."/>
            <person name="Spriggs H.F."/>
            <person name="Iyer L."/>
            <person name="Anantharaman V."/>
            <person name="Aravind L."/>
            <person name="Kapur V."/>
        </authorList>
    </citation>
    <scope>NUCLEOTIDE SEQUENCE [LARGE SCALE GENOMIC DNA]</scope>
    <source>
        <strain evidence="4">Iowa II</strain>
    </source>
</reference>
<keyword evidence="1" id="KW-0175">Coiled coil</keyword>
<dbReference type="Proteomes" id="UP000006726">
    <property type="component" value="Chromosome 5"/>
</dbReference>
<proteinExistence type="predicted"/>
<feature type="compositionally biased region" description="Polar residues" evidence="2">
    <location>
        <begin position="451"/>
        <end position="464"/>
    </location>
</feature>
<feature type="compositionally biased region" description="Low complexity" evidence="2">
    <location>
        <begin position="56"/>
        <end position="75"/>
    </location>
</feature>
<feature type="region of interest" description="Disordered" evidence="2">
    <location>
        <begin position="126"/>
        <end position="158"/>
    </location>
</feature>
<accession>A3FQG4</accession>
<gene>
    <name evidence="3" type="ORF">cgd5_230</name>
</gene>
<evidence type="ECO:0000313" key="4">
    <source>
        <dbReference type="Proteomes" id="UP000006726"/>
    </source>
</evidence>
<dbReference type="AlphaFoldDB" id="A3FQG4"/>
<feature type="region of interest" description="Disordered" evidence="2">
    <location>
        <begin position="56"/>
        <end position="80"/>
    </location>
</feature>
<evidence type="ECO:0000256" key="1">
    <source>
        <dbReference type="SAM" id="Coils"/>
    </source>
</evidence>
<feature type="compositionally biased region" description="Basic and acidic residues" evidence="2">
    <location>
        <begin position="142"/>
        <end position="152"/>
    </location>
</feature>
<dbReference type="RefSeq" id="XP_001388248.1">
    <property type="nucleotide sequence ID" value="XM_001388211.1"/>
</dbReference>
<keyword evidence="4" id="KW-1185">Reference proteome</keyword>
<feature type="compositionally biased region" description="Polar residues" evidence="2">
    <location>
        <begin position="1"/>
        <end position="12"/>
    </location>
</feature>
<feature type="compositionally biased region" description="Low complexity" evidence="2">
    <location>
        <begin position="129"/>
        <end position="139"/>
    </location>
</feature>
<evidence type="ECO:0000256" key="2">
    <source>
        <dbReference type="SAM" id="MobiDB-lite"/>
    </source>
</evidence>
<feature type="compositionally biased region" description="Polar residues" evidence="2">
    <location>
        <begin position="356"/>
        <end position="368"/>
    </location>
</feature>
<feature type="region of interest" description="Disordered" evidence="2">
    <location>
        <begin position="432"/>
        <end position="464"/>
    </location>
</feature>
<evidence type="ECO:0000313" key="3">
    <source>
        <dbReference type="EMBL" id="EAZ51270.1"/>
    </source>
</evidence>
<comment type="caution">
    <text evidence="3">The sequence shown here is derived from an EMBL/GenBank/DDBJ whole genome shotgun (WGS) entry which is preliminary data.</text>
</comment>
<dbReference type="OrthoDB" id="343172at2759"/>
<dbReference type="InParanoid" id="A3FQG4"/>
<protein>
    <submittedName>
        <fullName evidence="3">Uncharacterized protein</fullName>
    </submittedName>
</protein>
<name>A3FQG4_CRYPI</name>
<feature type="region of interest" description="Disordered" evidence="2">
    <location>
        <begin position="1"/>
        <end position="22"/>
    </location>
</feature>
<dbReference type="KEGG" id="cpv:cgd5_230"/>
<dbReference type="EMBL" id="AAEE01000007">
    <property type="protein sequence ID" value="EAZ51270.1"/>
    <property type="molecule type" value="Genomic_DNA"/>
</dbReference>
<feature type="region of interest" description="Disordered" evidence="2">
    <location>
        <begin position="389"/>
        <end position="420"/>
    </location>
</feature>
<organism evidence="3 4">
    <name type="scientific">Cryptosporidium parvum (strain Iowa II)</name>
    <dbReference type="NCBI Taxonomy" id="353152"/>
    <lineage>
        <taxon>Eukaryota</taxon>
        <taxon>Sar</taxon>
        <taxon>Alveolata</taxon>
        <taxon>Apicomplexa</taxon>
        <taxon>Conoidasida</taxon>
        <taxon>Coccidia</taxon>
        <taxon>Eucoccidiorida</taxon>
        <taxon>Eimeriorina</taxon>
        <taxon>Cryptosporidiidae</taxon>
        <taxon>Cryptosporidium</taxon>
    </lineage>
</organism>
<dbReference type="OMA" id="AYRQDES"/>